<dbReference type="AlphaFoldDB" id="A0A2S5DCB5"/>
<dbReference type="Proteomes" id="UP000237082">
    <property type="component" value="Unassembled WGS sequence"/>
</dbReference>
<protein>
    <submittedName>
        <fullName evidence="1">Uncharacterized protein</fullName>
    </submittedName>
</protein>
<evidence type="ECO:0000313" key="1">
    <source>
        <dbReference type="EMBL" id="POZ60709.1"/>
    </source>
</evidence>
<comment type="caution">
    <text evidence="1">The sequence shown here is derived from an EMBL/GenBank/DDBJ whole genome shotgun (WGS) entry which is preliminary data.</text>
</comment>
<sequence length="73" mass="8411">MAPFLLPSRWRQRLPDSFSHGARCYFQNTSHLGLGTSAKCRDSTYGFSRNHRGICSCHGVSWHGYDKPLRHFN</sequence>
<name>A0A2S5DCB5_9NEIS</name>
<accession>A0A2S5DCB5</accession>
<proteinExistence type="predicted"/>
<reference evidence="2" key="1">
    <citation type="submission" date="2018-02" db="EMBL/GenBank/DDBJ databases">
        <authorList>
            <person name="O'Hara-Hanley K."/>
            <person name="Soby S."/>
        </authorList>
    </citation>
    <scope>NUCLEOTIDE SEQUENCE [LARGE SCALE GENOMIC DNA]</scope>
    <source>
        <strain evidence="2">MWU14-2602</strain>
    </source>
</reference>
<gene>
    <name evidence="1" type="ORF">C2I19_17445</name>
</gene>
<organism evidence="1 2">
    <name type="scientific">Chromobacterium alticapitis</name>
    <dbReference type="NCBI Taxonomy" id="2073169"/>
    <lineage>
        <taxon>Bacteria</taxon>
        <taxon>Pseudomonadati</taxon>
        <taxon>Pseudomonadota</taxon>
        <taxon>Betaproteobacteria</taxon>
        <taxon>Neisseriales</taxon>
        <taxon>Chromobacteriaceae</taxon>
        <taxon>Chromobacterium</taxon>
    </lineage>
</organism>
<dbReference type="EMBL" id="PQWB01000098">
    <property type="protein sequence ID" value="POZ60709.1"/>
    <property type="molecule type" value="Genomic_DNA"/>
</dbReference>
<keyword evidence="2" id="KW-1185">Reference proteome</keyword>
<evidence type="ECO:0000313" key="2">
    <source>
        <dbReference type="Proteomes" id="UP000237082"/>
    </source>
</evidence>